<feature type="domain" description="EF-hand" evidence="5">
    <location>
        <begin position="314"/>
        <end position="349"/>
    </location>
</feature>
<keyword evidence="7" id="KW-1185">Reference proteome</keyword>
<dbReference type="EMBL" id="PZQS01000006">
    <property type="protein sequence ID" value="PVD29042.1"/>
    <property type="molecule type" value="Genomic_DNA"/>
</dbReference>
<dbReference type="Pfam" id="PF13499">
    <property type="entry name" value="EF-hand_7"/>
    <property type="match status" value="1"/>
</dbReference>
<feature type="domain" description="EF-hand" evidence="5">
    <location>
        <begin position="1462"/>
        <end position="1494"/>
    </location>
</feature>
<evidence type="ECO:0000256" key="4">
    <source>
        <dbReference type="SAM" id="MobiDB-lite"/>
    </source>
</evidence>
<sequence length="1494" mass="173862">MASVMAGISVGPQPESHGVRFTARPALRTRESIVHRTITPASVPSRLSPFGGGEYVPRPNLSTIEIESLMKEKVYGKYDSLKQAFQTYDVDRNETITKGEFRRVLETFCFPMTTDQFCTIANKVEKTKSGSVKYMDFLHKFYSSGNSNHLRPVMSGPPAPKEGNTDMIEKLLRDKISQNLKSVVRGMQLFDYNMDGKIQRHELRRVLENYCFKFTDTQFDKLWLRHDFHHTGLVNYRDFLQRLGINSNLQGKPPSNDVPGALKWPRIVIQQQQQSPTNRFASTCIKEQQRQDEAMLQILNFDQIEIEFRKRMRDNYTKLKRAFMAFDKRLDGFVSIEDLKAILSNFTIPMSDQLFGQLMTRCGVRGSGRVAWELFLEKFQNPVSAGNGQTLPIQPNHKFNPIMDTQQAVDWEAVWKHLNQHVQNGYSSLKNAFLQFDKNRDGKVTRKDFRQIVERFTFRLEDGQFKELMNRLGVQNSSRVSYHAFLNLFEQKESLKEGHKWLKSVHKFNDKPKPAIMSHETIEDLLQEKITQYWKPFADHLAYYDYTSTGYVSIPQLKRIIDQHVFTISDDHLAKLLERCEDQQDGKVNYMEFLARLNVDVRPGDLIGISSQIMDGSSHAALCRQNDQAVRQSLMDQSAALRTGMMSADEVITRFKDKLSQLTPGIRKAFLSMDKSGKGRITKRQFREDPRSLGESQLIRKGNHKVNPIRGDQFGMTAEEVEGKLKAKLRENFATLRGAFYKFDDDHVGSLTKRNFRRMLDSFMFFMSDEEYEKLCSRMGITKDTRISYIDFLDCFEVRDTADGHKWLNSVHRVNDTFPPKPLTAEEAHKVLREKAYRRWSDLAKAFCKIDNRGKGIISKKGLRDLLYKFIMPMNDDEFKRLWSRYDPESKGFISHEDFLRNLGAQEYAPGDKHGPSQRIIDGSRNFLQLHTDLQQMRHEDITQNQASLTSNMSAVEVLGKLRDKVRDNYSGFYKAFRKYDTENRGSLSVADIQKVLLEQNFYLTDEEFFLLLDKIGMRTEKTRLNYEQFLHAFEEGRKSSYGQRPQAVHTEQYPELSPEEAEKKLRMKIEKNIDDIIRTLTAIDKNQSGKVKMEELRRVIDIFCFTLTSDQWHHIKAGLRIDPENYVDYSIFLSNMAASENARYERTLLALQNLSPPPVIQATDEVMVKINEAVRAHFHNIYHDFKEADFASIGSVTREDFREVLNKNVMRVNDEQFEKVWEAAPVNEFGNLQYHDFLAKYASDDQAATLKATTVNSNLIRPYTSLSQRPESRMSMPRPTSQMSRPASRSISRCSTPMVNAEPAERLLKDVIFRHWKDMQHQCRNLDTDNTGTISVSDFSDLLERYGLQLKPEDFDSIVTKYDLRENGRFCYGEFIRHFMLHMRLKEGSIAAKRKLMPLKIPRQIKEEHIEETDLMTRVQECVSQNWKEMRREFKVSDQSVLGVIPELEFRRILRQYSINLSEDEFEELVCKYDLKADGQIAYNNFIKHFISL</sequence>
<dbReference type="PANTHER" id="PTHR20875">
    <property type="entry name" value="EF-HAND CALCIUM-BINDING DOMAIN-CONTAINING PROTEIN 6-RELATED"/>
    <property type="match status" value="1"/>
</dbReference>
<dbReference type="SUPFAM" id="SSF47473">
    <property type="entry name" value="EF-hand"/>
    <property type="match status" value="7"/>
</dbReference>
<dbReference type="PROSITE" id="PS50222">
    <property type="entry name" value="EF_HAND_2"/>
    <property type="match status" value="9"/>
</dbReference>
<evidence type="ECO:0000313" key="6">
    <source>
        <dbReference type="EMBL" id="PVD29042.1"/>
    </source>
</evidence>
<keyword evidence="2" id="KW-0677">Repeat</keyword>
<evidence type="ECO:0000256" key="1">
    <source>
        <dbReference type="ARBA" id="ARBA00022553"/>
    </source>
</evidence>
<organism evidence="6 7">
    <name type="scientific">Pomacea canaliculata</name>
    <name type="common">Golden apple snail</name>
    <dbReference type="NCBI Taxonomy" id="400727"/>
    <lineage>
        <taxon>Eukaryota</taxon>
        <taxon>Metazoa</taxon>
        <taxon>Spiralia</taxon>
        <taxon>Lophotrochozoa</taxon>
        <taxon>Mollusca</taxon>
        <taxon>Gastropoda</taxon>
        <taxon>Caenogastropoda</taxon>
        <taxon>Architaenioglossa</taxon>
        <taxon>Ampullarioidea</taxon>
        <taxon>Ampullariidae</taxon>
        <taxon>Pomacea</taxon>
    </lineage>
</organism>
<feature type="domain" description="EF-hand" evidence="5">
    <location>
        <begin position="661"/>
        <end position="696"/>
    </location>
</feature>
<dbReference type="FunFam" id="1.10.238.10:FF:000121">
    <property type="entry name" value="EF-hand calcium-binding domain-containing protein 6"/>
    <property type="match status" value="5"/>
</dbReference>
<feature type="domain" description="EF-hand" evidence="5">
    <location>
        <begin position="874"/>
        <end position="909"/>
    </location>
</feature>
<evidence type="ECO:0000256" key="3">
    <source>
        <dbReference type="ARBA" id="ARBA00022837"/>
    </source>
</evidence>
<evidence type="ECO:0000256" key="2">
    <source>
        <dbReference type="ARBA" id="ARBA00022737"/>
    </source>
</evidence>
<dbReference type="OrthoDB" id="26525at2759"/>
<dbReference type="FunFam" id="1.10.238.10:FF:000179">
    <property type="entry name" value="EF-hand calcium-binding domain-containing protein 6"/>
    <property type="match status" value="1"/>
</dbReference>
<dbReference type="CDD" id="cd00051">
    <property type="entry name" value="EFh"/>
    <property type="match status" value="2"/>
</dbReference>
<dbReference type="Gene3D" id="1.10.238.10">
    <property type="entry name" value="EF-hand"/>
    <property type="match status" value="12"/>
</dbReference>
<dbReference type="InterPro" id="IPR015070">
    <property type="entry name" value="EF_hand_DJBP"/>
</dbReference>
<reference evidence="6 7" key="1">
    <citation type="submission" date="2018-04" db="EMBL/GenBank/DDBJ databases">
        <title>The genome of golden apple snail Pomacea canaliculata provides insight into stress tolerance and invasive adaptation.</title>
        <authorList>
            <person name="Liu C."/>
            <person name="Liu B."/>
            <person name="Ren Y."/>
            <person name="Zhang Y."/>
            <person name="Wang H."/>
            <person name="Li S."/>
            <person name="Jiang F."/>
            <person name="Yin L."/>
            <person name="Zhang G."/>
            <person name="Qian W."/>
            <person name="Fan W."/>
        </authorList>
    </citation>
    <scope>NUCLEOTIDE SEQUENCE [LARGE SCALE GENOMIC DNA]</scope>
    <source>
        <strain evidence="6">SZHN2017</strain>
        <tissue evidence="6">Muscle</tissue>
    </source>
</reference>
<dbReference type="InterPro" id="IPR018247">
    <property type="entry name" value="EF_Hand_1_Ca_BS"/>
</dbReference>
<gene>
    <name evidence="6" type="ORF">C0Q70_11639</name>
</gene>
<dbReference type="SMART" id="SM00054">
    <property type="entry name" value="EFh"/>
    <property type="match status" value="13"/>
</dbReference>
<feature type="compositionally biased region" description="Polar residues" evidence="4">
    <location>
        <begin position="1279"/>
        <end position="1297"/>
    </location>
</feature>
<comment type="caution">
    <text evidence="6">The sequence shown here is derived from an EMBL/GenBank/DDBJ whole genome shotgun (WGS) entry which is preliminary data.</text>
</comment>
<dbReference type="InterPro" id="IPR011992">
    <property type="entry name" value="EF-hand-dom_pair"/>
</dbReference>
<name>A0A2T7P6I3_POMCA</name>
<feature type="region of interest" description="Disordered" evidence="4">
    <location>
        <begin position="1267"/>
        <end position="1297"/>
    </location>
</feature>
<feature type="domain" description="EF-hand" evidence="5">
    <location>
        <begin position="1072"/>
        <end position="1107"/>
    </location>
</feature>
<evidence type="ECO:0000259" key="5">
    <source>
        <dbReference type="PROSITE" id="PS50222"/>
    </source>
</evidence>
<accession>A0A2T7P6I3</accession>
<dbReference type="PANTHER" id="PTHR20875:SF2">
    <property type="entry name" value="EF-HAND CALCIUM-BINDING DOMAIN-CONTAINING PROTEIN 6"/>
    <property type="match status" value="1"/>
</dbReference>
<evidence type="ECO:0000313" key="7">
    <source>
        <dbReference type="Proteomes" id="UP000245119"/>
    </source>
</evidence>
<feature type="domain" description="EF-hand" evidence="5">
    <location>
        <begin position="1315"/>
        <end position="1350"/>
    </location>
</feature>
<keyword evidence="1" id="KW-0597">Phosphoprotein</keyword>
<dbReference type="STRING" id="400727.A0A2T7P6I3"/>
<dbReference type="InterPro" id="IPR052603">
    <property type="entry name" value="EFCB6"/>
</dbReference>
<proteinExistence type="predicted"/>
<dbReference type="GO" id="GO:0005654">
    <property type="term" value="C:nucleoplasm"/>
    <property type="evidence" value="ECO:0007669"/>
    <property type="project" value="TreeGrafter"/>
</dbReference>
<dbReference type="Pfam" id="PF08976">
    <property type="entry name" value="EF-hand_11"/>
    <property type="match status" value="3"/>
</dbReference>
<keyword evidence="3" id="KW-0106">Calcium</keyword>
<dbReference type="Proteomes" id="UP000245119">
    <property type="component" value="Linkage Group LG6"/>
</dbReference>
<feature type="domain" description="EF-hand" evidence="5">
    <location>
        <begin position="178"/>
        <end position="213"/>
    </location>
</feature>
<dbReference type="InterPro" id="IPR002048">
    <property type="entry name" value="EF_hand_dom"/>
</dbReference>
<dbReference type="Pfam" id="PF13202">
    <property type="entry name" value="EF-hand_5"/>
    <property type="match status" value="1"/>
</dbReference>
<dbReference type="GO" id="GO:0005509">
    <property type="term" value="F:calcium ion binding"/>
    <property type="evidence" value="ECO:0007669"/>
    <property type="project" value="InterPro"/>
</dbReference>
<feature type="domain" description="EF-hand" evidence="5">
    <location>
        <begin position="76"/>
        <end position="111"/>
    </location>
</feature>
<protein>
    <recommendedName>
        <fullName evidence="5">EF-hand domain-containing protein</fullName>
    </recommendedName>
</protein>
<dbReference type="PROSITE" id="PS00018">
    <property type="entry name" value="EF_HAND_1"/>
    <property type="match status" value="3"/>
</dbReference>
<feature type="domain" description="EF-hand" evidence="5">
    <location>
        <begin position="424"/>
        <end position="459"/>
    </location>
</feature>